<dbReference type="PANTHER" id="PTHR44757:SF2">
    <property type="entry name" value="BIOFILM ARCHITECTURE MAINTENANCE PROTEIN MBAA"/>
    <property type="match status" value="1"/>
</dbReference>
<feature type="domain" description="PAS" evidence="1">
    <location>
        <begin position="26"/>
        <end position="77"/>
    </location>
</feature>
<dbReference type="PROSITE" id="PS50112">
    <property type="entry name" value="PAS"/>
    <property type="match status" value="1"/>
</dbReference>
<dbReference type="InterPro" id="IPR043128">
    <property type="entry name" value="Rev_trsase/Diguanyl_cyclase"/>
</dbReference>
<dbReference type="InterPro" id="IPR000014">
    <property type="entry name" value="PAS"/>
</dbReference>
<dbReference type="PANTHER" id="PTHR44757">
    <property type="entry name" value="DIGUANYLATE CYCLASE DGCP"/>
    <property type="match status" value="1"/>
</dbReference>
<comment type="caution">
    <text evidence="2">The sequence shown here is derived from an EMBL/GenBank/DDBJ whole genome shotgun (WGS) entry which is preliminary data.</text>
</comment>
<dbReference type="AlphaFoldDB" id="M6CR36"/>
<sequence>MKNDNKCDFEKFYKYSLDLFSIQKLDGTVISINPSFHRILGWSEEELLGRDPFHLLHPDDLESMQEFKQLDGGVPRSSVQNRYQCADGTYKHFSWTGFPDLEAGLVYITGRDITELVESNQKISQLASELKETNDKLYEQASTDPLTKLKNRRVFNEELNCLI</sequence>
<dbReference type="Pfam" id="PF08447">
    <property type="entry name" value="PAS_3"/>
    <property type="match status" value="1"/>
</dbReference>
<dbReference type="EMBL" id="ANIK01000056">
    <property type="protein sequence ID" value="EMJ94189.1"/>
    <property type="molecule type" value="Genomic_DNA"/>
</dbReference>
<dbReference type="InterPro" id="IPR013655">
    <property type="entry name" value="PAS_fold_3"/>
</dbReference>
<dbReference type="InterPro" id="IPR052155">
    <property type="entry name" value="Biofilm_reg_signaling"/>
</dbReference>
<proteinExistence type="predicted"/>
<dbReference type="Gene3D" id="3.30.70.270">
    <property type="match status" value="1"/>
</dbReference>
<name>M6CR36_9LEPT</name>
<evidence type="ECO:0000313" key="2">
    <source>
        <dbReference type="EMBL" id="EMJ94189.1"/>
    </source>
</evidence>
<reference evidence="2 3" key="1">
    <citation type="submission" date="2013-01" db="EMBL/GenBank/DDBJ databases">
        <authorList>
            <person name="Harkins D.M."/>
            <person name="Durkin A.S."/>
            <person name="Brinkac L.M."/>
            <person name="Haft D.H."/>
            <person name="Selengut J.D."/>
            <person name="Sanka R."/>
            <person name="DePew J."/>
            <person name="Purushe J."/>
            <person name="Galloway R.L."/>
            <person name="Vinetz J.M."/>
            <person name="Sutton G.G."/>
            <person name="Nierman W.C."/>
            <person name="Fouts D.E."/>
        </authorList>
    </citation>
    <scope>NUCLEOTIDE SEQUENCE [LARGE SCALE GENOMIC DNA]</scope>
    <source>
        <strain evidence="2 3">79601</strain>
    </source>
</reference>
<gene>
    <name evidence="2" type="ORF">LEP1GSC194_0122</name>
</gene>
<dbReference type="SMART" id="SM00091">
    <property type="entry name" value="PAS"/>
    <property type="match status" value="1"/>
</dbReference>
<organism evidence="2 3">
    <name type="scientific">Leptospira alstonii serovar Sichuan str. 79601</name>
    <dbReference type="NCBI Taxonomy" id="1218565"/>
    <lineage>
        <taxon>Bacteria</taxon>
        <taxon>Pseudomonadati</taxon>
        <taxon>Spirochaetota</taxon>
        <taxon>Spirochaetia</taxon>
        <taxon>Leptospirales</taxon>
        <taxon>Leptospiraceae</taxon>
        <taxon>Leptospira</taxon>
    </lineage>
</organism>
<dbReference type="NCBIfam" id="TIGR00229">
    <property type="entry name" value="sensory_box"/>
    <property type="match status" value="1"/>
</dbReference>
<protein>
    <submittedName>
        <fullName evidence="2">PAS domain S-box protein</fullName>
    </submittedName>
</protein>
<dbReference type="InterPro" id="IPR035965">
    <property type="entry name" value="PAS-like_dom_sf"/>
</dbReference>
<dbReference type="PATRIC" id="fig|1218565.3.peg.2636"/>
<dbReference type="Proteomes" id="UP000011988">
    <property type="component" value="Unassembled WGS sequence"/>
</dbReference>
<dbReference type="CDD" id="cd00130">
    <property type="entry name" value="PAS"/>
    <property type="match status" value="1"/>
</dbReference>
<dbReference type="Gene3D" id="3.30.450.20">
    <property type="entry name" value="PAS domain"/>
    <property type="match status" value="1"/>
</dbReference>
<accession>M6CR36</accession>
<evidence type="ECO:0000259" key="1">
    <source>
        <dbReference type="PROSITE" id="PS50112"/>
    </source>
</evidence>
<evidence type="ECO:0000313" key="3">
    <source>
        <dbReference type="Proteomes" id="UP000011988"/>
    </source>
</evidence>
<dbReference type="SUPFAM" id="SSF55785">
    <property type="entry name" value="PYP-like sensor domain (PAS domain)"/>
    <property type="match status" value="1"/>
</dbReference>